<feature type="region of interest" description="Disordered" evidence="15">
    <location>
        <begin position="23"/>
        <end position="103"/>
    </location>
</feature>
<keyword evidence="6" id="KW-0227">DNA damage</keyword>
<feature type="region of interest" description="Disordered" evidence="15">
    <location>
        <begin position="697"/>
        <end position="726"/>
    </location>
</feature>
<evidence type="ECO:0000256" key="4">
    <source>
        <dbReference type="ARBA" id="ARBA00011390"/>
    </source>
</evidence>
<evidence type="ECO:0000313" key="18">
    <source>
        <dbReference type="EMBL" id="KAG6300383.1"/>
    </source>
</evidence>
<keyword evidence="9" id="KW-0067">ATP-binding</keyword>
<dbReference type="GO" id="GO:0000400">
    <property type="term" value="F:four-way junction DNA binding"/>
    <property type="evidence" value="ECO:0007669"/>
    <property type="project" value="TreeGrafter"/>
</dbReference>
<feature type="compositionally biased region" description="Polar residues" evidence="15">
    <location>
        <begin position="922"/>
        <end position="931"/>
    </location>
</feature>
<feature type="domain" description="Helicase ATP-binding" evidence="16">
    <location>
        <begin position="170"/>
        <end position="338"/>
    </location>
</feature>
<comment type="catalytic activity">
    <reaction evidence="13 14">
        <text>ATP + H2O = ADP + phosphate + H(+)</text>
        <dbReference type="Rhea" id="RHEA:13065"/>
        <dbReference type="ChEBI" id="CHEBI:15377"/>
        <dbReference type="ChEBI" id="CHEBI:15378"/>
        <dbReference type="ChEBI" id="CHEBI:30616"/>
        <dbReference type="ChEBI" id="CHEBI:43474"/>
        <dbReference type="ChEBI" id="CHEBI:456216"/>
        <dbReference type="EC" id="3.6.4.12"/>
    </reaction>
</comment>
<feature type="compositionally biased region" description="Basic residues" evidence="15">
    <location>
        <begin position="1075"/>
        <end position="1084"/>
    </location>
</feature>
<keyword evidence="7" id="KW-0378">Hydrolase</keyword>
<evidence type="ECO:0000256" key="8">
    <source>
        <dbReference type="ARBA" id="ARBA00022806"/>
    </source>
</evidence>
<comment type="subunit">
    <text evidence="4 14">Interacts with the MHF histone-fold complex to form the FANCM-MHF complex.</text>
</comment>
<dbReference type="InterPro" id="IPR039686">
    <property type="entry name" value="FANCM/Mph1-like_ID"/>
</dbReference>
<dbReference type="PROSITE" id="PS51194">
    <property type="entry name" value="HELICASE_CTER"/>
    <property type="match status" value="1"/>
</dbReference>
<keyword evidence="8" id="KW-0347">Helicase</keyword>
<dbReference type="PROSITE" id="PS51192">
    <property type="entry name" value="HELICASE_ATP_BIND_1"/>
    <property type="match status" value="1"/>
</dbReference>
<dbReference type="SUPFAM" id="SSF52540">
    <property type="entry name" value="P-loop containing nucleoside triphosphate hydrolases"/>
    <property type="match status" value="1"/>
</dbReference>
<dbReference type="GO" id="GO:0045003">
    <property type="term" value="P:double-strand break repair via synthesis-dependent strand annealing"/>
    <property type="evidence" value="ECO:0007669"/>
    <property type="project" value="TreeGrafter"/>
</dbReference>
<dbReference type="FunFam" id="3.40.50.300:FF:000861">
    <property type="entry name" value="Fanconi anemia, complementation group M"/>
    <property type="match status" value="1"/>
</dbReference>
<keyword evidence="19" id="KW-1185">Reference proteome</keyword>
<dbReference type="Pfam" id="PF04851">
    <property type="entry name" value="ResIII"/>
    <property type="match status" value="1"/>
</dbReference>
<dbReference type="GO" id="GO:0036297">
    <property type="term" value="P:interstrand cross-link repair"/>
    <property type="evidence" value="ECO:0007669"/>
    <property type="project" value="TreeGrafter"/>
</dbReference>
<keyword evidence="5" id="KW-0547">Nucleotide-binding</keyword>
<keyword evidence="10" id="KW-0238">DNA-binding</keyword>
<feature type="region of interest" description="Disordered" evidence="15">
    <location>
        <begin position="858"/>
        <end position="1093"/>
    </location>
</feature>
<dbReference type="InterPro" id="IPR044749">
    <property type="entry name" value="FANCM_DEXDc"/>
</dbReference>
<dbReference type="GO" id="GO:0005524">
    <property type="term" value="F:ATP binding"/>
    <property type="evidence" value="ECO:0007669"/>
    <property type="project" value="UniProtKB-UniRule"/>
</dbReference>
<evidence type="ECO:0000256" key="10">
    <source>
        <dbReference type="ARBA" id="ARBA00023125"/>
    </source>
</evidence>
<feature type="compositionally biased region" description="Basic and acidic residues" evidence="15">
    <location>
        <begin position="35"/>
        <end position="46"/>
    </location>
</feature>
<dbReference type="Gene3D" id="3.40.50.300">
    <property type="entry name" value="P-loop containing nucleotide triphosphate hydrolases"/>
    <property type="match status" value="2"/>
</dbReference>
<evidence type="ECO:0000313" key="19">
    <source>
        <dbReference type="Proteomes" id="UP000707071"/>
    </source>
</evidence>
<evidence type="ECO:0000256" key="14">
    <source>
        <dbReference type="RuleBase" id="RU367027"/>
    </source>
</evidence>
<comment type="function">
    <text evidence="1 14">ATP-dependent DNA helicase involved in DNA damage repair by homologous recombination and in genome maintenance. Capable of unwinding D-loops. Plays a role in limiting crossover recombinants during mitotic DNA double-strand break (DSB) repair. Component of a FANCM-MHF complex which promotes gene conversion at blocked replication forks, probably by reversal of the stalled fork.</text>
</comment>
<dbReference type="Pfam" id="PF00271">
    <property type="entry name" value="Helicase_C"/>
    <property type="match status" value="1"/>
</dbReference>
<dbReference type="Proteomes" id="UP000707071">
    <property type="component" value="Unassembled WGS sequence"/>
</dbReference>
<gene>
    <name evidence="18" type="ORF">E4U09_006947</name>
</gene>
<evidence type="ECO:0000256" key="7">
    <source>
        <dbReference type="ARBA" id="ARBA00022801"/>
    </source>
</evidence>
<evidence type="ECO:0000256" key="12">
    <source>
        <dbReference type="ARBA" id="ARBA00023242"/>
    </source>
</evidence>
<dbReference type="PANTHER" id="PTHR14025">
    <property type="entry name" value="FANCONI ANEMIA GROUP M FANCM FAMILY MEMBER"/>
    <property type="match status" value="1"/>
</dbReference>
<feature type="compositionally biased region" description="Polar residues" evidence="15">
    <location>
        <begin position="992"/>
        <end position="1003"/>
    </location>
</feature>
<evidence type="ECO:0000256" key="15">
    <source>
        <dbReference type="SAM" id="MobiDB-lite"/>
    </source>
</evidence>
<evidence type="ECO:0000256" key="5">
    <source>
        <dbReference type="ARBA" id="ARBA00022741"/>
    </source>
</evidence>
<dbReference type="CDD" id="cd18033">
    <property type="entry name" value="DEXDc_FANCM"/>
    <property type="match status" value="1"/>
</dbReference>
<proteinExistence type="inferred from homology"/>
<feature type="compositionally biased region" description="Low complexity" evidence="15">
    <location>
        <begin position="1004"/>
        <end position="1017"/>
    </location>
</feature>
<evidence type="ECO:0000256" key="3">
    <source>
        <dbReference type="ARBA" id="ARBA00009889"/>
    </source>
</evidence>
<dbReference type="CDD" id="cd18801">
    <property type="entry name" value="SF2_C_FANCM_Hef"/>
    <property type="match status" value="1"/>
</dbReference>
<dbReference type="EMBL" id="SRRH01000067">
    <property type="protein sequence ID" value="KAG6300383.1"/>
    <property type="molecule type" value="Genomic_DNA"/>
</dbReference>
<feature type="compositionally biased region" description="Basic residues" evidence="15">
    <location>
        <begin position="934"/>
        <end position="946"/>
    </location>
</feature>
<dbReference type="EC" id="3.6.4.12" evidence="14"/>
<dbReference type="InterPro" id="IPR002464">
    <property type="entry name" value="DNA/RNA_helicase_DEAH_CS"/>
</dbReference>
<comment type="subcellular location">
    <subcellularLocation>
        <location evidence="2 14">Nucleus</location>
    </subcellularLocation>
</comment>
<dbReference type="CDD" id="cd12091">
    <property type="entry name" value="FANCM_ID"/>
    <property type="match status" value="1"/>
</dbReference>
<feature type="compositionally biased region" description="Basic residues" evidence="15">
    <location>
        <begin position="708"/>
        <end position="722"/>
    </location>
</feature>
<feature type="compositionally biased region" description="Polar residues" evidence="15">
    <location>
        <begin position="23"/>
        <end position="33"/>
    </location>
</feature>
<evidence type="ECO:0000256" key="6">
    <source>
        <dbReference type="ARBA" id="ARBA00022763"/>
    </source>
</evidence>
<dbReference type="SMART" id="SM00490">
    <property type="entry name" value="HELICc"/>
    <property type="match status" value="1"/>
</dbReference>
<dbReference type="PROSITE" id="PS00690">
    <property type="entry name" value="DEAH_ATP_HELICASE"/>
    <property type="match status" value="1"/>
</dbReference>
<evidence type="ECO:0000256" key="13">
    <source>
        <dbReference type="ARBA" id="ARBA00047995"/>
    </source>
</evidence>
<dbReference type="AlphaFoldDB" id="A0A9P7U552"/>
<name>A0A9P7U552_9HYPO</name>
<feature type="compositionally biased region" description="Basic and acidic residues" evidence="15">
    <location>
        <begin position="952"/>
        <end position="981"/>
    </location>
</feature>
<dbReference type="InterPro" id="IPR027417">
    <property type="entry name" value="P-loop_NTPase"/>
</dbReference>
<dbReference type="InterPro" id="IPR001650">
    <property type="entry name" value="Helicase_C-like"/>
</dbReference>
<sequence>MDEDDFGDGIADEDLFEALNLTSSSVRLQSSPDTIAREPQPRRRSDVLSAAAEVLEDLPSDAFSSPEPEYSRPNTGTVKGGSGASRDAKNGPRQRNGLVRTSSAGCRQTTLFGTLVQDNAPSRAENPNQRLYKADMPREDASHHELDKEAMKTWVYPTNLGALRDYQFSIVKNSLFNNTLVALPTGLGKTFIAATVMLNFYRWTKSAKLVFVAPTKPLVAQQVDACYNIVGIPRSDTTLLTGDIQPALRVEEWKEKRVLFMTPQTLLNDLSHGYADPKSIALIVVDEAHRAVGEYAYAKVAKFIRRFSNSIRILALTATPGSKVETVQEIIDNLGISHCEIRTEESIDIRQYVHDRNIEQVVLDPSDEMNLISELFTQALKPLMDKLSSQNIYYGRNPMAMTTYGLMQAQKDWFGTRGRHANQGVQFMMRAIFSVLTSLSHSIKLLNFHGIKPFYDNMVDFRNEQEGRGEKGSKYKRQIVEHEGFRKMMDRVSGWLKIDGFVGHPKLAALTECVLNHFIDQGEGSATRVIVFSEYRDSAEDIVCQLNKHQPLLKASVFVGQAAGKRGEGMKQAQQIQTIDRFKKGEFNILVATSIGEEGLDIGQVDLIVCYDSSASPIRMLQRMGRTGRKRAGRIVLLLMRGKEEDQFARSKDSYEKMQKLICEGSRFNFRFDLSTRIVPREIRPEVDKRHVEIPIENTQNPSLPEPKKRRAAAKKKPPKKFHMPDGVETGFQTLSYYMNDGDAKSKHSKTARDPELNDVEDIPDLSAVLLSSEELKELDRTYRDLPFNHSVVEETDMPSMSAFPVLQRQLRPVVELKHGTQTKRIVKLLAKFANNPSELDRPTGELSSDCSSFRDIPVKPFFDTDAEGSGGEDDEKPRPGATKRRGTPTPTTGRETKRRKQTKTTSRPGETDASSEDDEQTPTPHSQAQTFKKTFKKGKTKRKKSSAAAKARGDITTHEVGDDCERDSDLMETSGSHDGEDLLDFVVGDNAATSSMMRDSQPTSSMTAASTHMTLTPTRTPRKVASQPFFVPTRFSATQESEDMPDLDTLIRGPATKRPLADDSPDVADSDHVKAKRAARGKRLILDSDSDE</sequence>
<evidence type="ECO:0000256" key="1">
    <source>
        <dbReference type="ARBA" id="ARBA00003813"/>
    </source>
</evidence>
<dbReference type="Gene3D" id="1.20.1320.20">
    <property type="entry name" value="hef helicase domain"/>
    <property type="match status" value="1"/>
</dbReference>
<dbReference type="GO" id="GO:0043138">
    <property type="term" value="F:3'-5' DNA helicase activity"/>
    <property type="evidence" value="ECO:0007669"/>
    <property type="project" value="InterPro"/>
</dbReference>
<protein>
    <recommendedName>
        <fullName evidence="14">ATP-dependent DNA helicase</fullName>
        <ecNumber evidence="14">3.6.4.12</ecNumber>
    </recommendedName>
</protein>
<dbReference type="PANTHER" id="PTHR14025:SF20">
    <property type="entry name" value="FANCONI ANEMIA GROUP M PROTEIN"/>
    <property type="match status" value="1"/>
</dbReference>
<accession>A0A9P7U552</accession>
<keyword evidence="11" id="KW-0234">DNA repair</keyword>
<feature type="domain" description="Helicase C-terminal" evidence="17">
    <location>
        <begin position="514"/>
        <end position="674"/>
    </location>
</feature>
<evidence type="ECO:0000256" key="9">
    <source>
        <dbReference type="ARBA" id="ARBA00022840"/>
    </source>
</evidence>
<dbReference type="FunFam" id="3.40.50.300:FF:001992">
    <property type="entry name" value="ATP-dependent RNA helicase, putative"/>
    <property type="match status" value="1"/>
</dbReference>
<evidence type="ECO:0000259" key="17">
    <source>
        <dbReference type="PROSITE" id="PS51194"/>
    </source>
</evidence>
<evidence type="ECO:0000259" key="16">
    <source>
        <dbReference type="PROSITE" id="PS51192"/>
    </source>
</evidence>
<reference evidence="18 19" key="1">
    <citation type="journal article" date="2020" name="bioRxiv">
        <title>Whole genome comparisons of ergot fungi reveals the divergence and evolution of species within the genus Claviceps are the result of varying mechanisms driving genome evolution and host range expansion.</title>
        <authorList>
            <person name="Wyka S.A."/>
            <person name="Mondo S.J."/>
            <person name="Liu M."/>
            <person name="Dettman J."/>
            <person name="Nalam V."/>
            <person name="Broders K.D."/>
        </authorList>
    </citation>
    <scope>NUCLEOTIDE SEQUENCE [LARGE SCALE GENOMIC DNA]</scope>
    <source>
        <strain evidence="18 19">Clav52</strain>
    </source>
</reference>
<comment type="similarity">
    <text evidence="3 14">Belongs to the DEAD box helicase family. DEAH subfamily. FANCM sub-subfamily.</text>
</comment>
<dbReference type="GO" id="GO:0016787">
    <property type="term" value="F:hydrolase activity"/>
    <property type="evidence" value="ECO:0007669"/>
    <property type="project" value="UniProtKB-KW"/>
</dbReference>
<dbReference type="InterPro" id="IPR006935">
    <property type="entry name" value="Helicase/UvrB_N"/>
</dbReference>
<evidence type="ECO:0000256" key="2">
    <source>
        <dbReference type="ARBA" id="ARBA00004123"/>
    </source>
</evidence>
<organism evidence="18 19">
    <name type="scientific">Claviceps aff. purpurea</name>
    <dbReference type="NCBI Taxonomy" id="1967640"/>
    <lineage>
        <taxon>Eukaryota</taxon>
        <taxon>Fungi</taxon>
        <taxon>Dikarya</taxon>
        <taxon>Ascomycota</taxon>
        <taxon>Pezizomycotina</taxon>
        <taxon>Sordariomycetes</taxon>
        <taxon>Hypocreomycetidae</taxon>
        <taxon>Hypocreales</taxon>
        <taxon>Clavicipitaceae</taxon>
        <taxon>Claviceps</taxon>
    </lineage>
</organism>
<keyword evidence="12" id="KW-0539">Nucleus</keyword>
<dbReference type="GO" id="GO:0005634">
    <property type="term" value="C:nucleus"/>
    <property type="evidence" value="ECO:0007669"/>
    <property type="project" value="UniProtKB-SubCell"/>
</dbReference>
<dbReference type="InterPro" id="IPR014001">
    <property type="entry name" value="Helicase_ATP-bd"/>
</dbReference>
<feature type="compositionally biased region" description="Acidic residues" evidence="15">
    <location>
        <begin position="865"/>
        <end position="875"/>
    </location>
</feature>
<comment type="caution">
    <text evidence="18">The sequence shown here is derived from an EMBL/GenBank/DDBJ whole genome shotgun (WGS) entry which is preliminary data.</text>
</comment>
<dbReference type="SMART" id="SM00487">
    <property type="entry name" value="DEXDc"/>
    <property type="match status" value="1"/>
</dbReference>
<dbReference type="GO" id="GO:0009378">
    <property type="term" value="F:four-way junction helicase activity"/>
    <property type="evidence" value="ECO:0007669"/>
    <property type="project" value="TreeGrafter"/>
</dbReference>
<evidence type="ECO:0000256" key="11">
    <source>
        <dbReference type="ARBA" id="ARBA00023204"/>
    </source>
</evidence>